<dbReference type="Proteomes" id="UP000192468">
    <property type="component" value="Unassembled WGS sequence"/>
</dbReference>
<gene>
    <name evidence="1" type="ORF">SAMN02745134_01558</name>
</gene>
<dbReference type="SFLD" id="SFLDS00003">
    <property type="entry name" value="Haloacid_Dehalogenase"/>
    <property type="match status" value="1"/>
</dbReference>
<dbReference type="InterPro" id="IPR036412">
    <property type="entry name" value="HAD-like_sf"/>
</dbReference>
<organism evidence="1 2">
    <name type="scientific">Clostridium acidisoli DSM 12555</name>
    <dbReference type="NCBI Taxonomy" id="1121291"/>
    <lineage>
        <taxon>Bacteria</taxon>
        <taxon>Bacillati</taxon>
        <taxon>Bacillota</taxon>
        <taxon>Clostridia</taxon>
        <taxon>Eubacteriales</taxon>
        <taxon>Clostridiaceae</taxon>
        <taxon>Clostridium</taxon>
    </lineage>
</organism>
<keyword evidence="2" id="KW-1185">Reference proteome</keyword>
<dbReference type="InterPro" id="IPR041492">
    <property type="entry name" value="HAD_2"/>
</dbReference>
<dbReference type="Pfam" id="PF13419">
    <property type="entry name" value="HAD_2"/>
    <property type="match status" value="1"/>
</dbReference>
<dbReference type="PRINTS" id="PR00413">
    <property type="entry name" value="HADHALOGNASE"/>
</dbReference>
<accession>A0A1W1XEV1</accession>
<dbReference type="PANTHER" id="PTHR43611:SF3">
    <property type="entry name" value="FLAVIN MONONUCLEOTIDE HYDROLASE 1, CHLOROPLATIC"/>
    <property type="match status" value="1"/>
</dbReference>
<evidence type="ECO:0000313" key="2">
    <source>
        <dbReference type="Proteomes" id="UP000192468"/>
    </source>
</evidence>
<evidence type="ECO:0000313" key="1">
    <source>
        <dbReference type="EMBL" id="SMC22148.1"/>
    </source>
</evidence>
<reference evidence="1 2" key="1">
    <citation type="submission" date="2017-04" db="EMBL/GenBank/DDBJ databases">
        <authorList>
            <person name="Afonso C.L."/>
            <person name="Miller P.J."/>
            <person name="Scott M.A."/>
            <person name="Spackman E."/>
            <person name="Goraichik I."/>
            <person name="Dimitrov K.M."/>
            <person name="Suarez D.L."/>
            <person name="Swayne D.E."/>
        </authorList>
    </citation>
    <scope>NUCLEOTIDE SEQUENCE [LARGE SCALE GENOMIC DNA]</scope>
    <source>
        <strain evidence="1 2">DSM 12555</strain>
    </source>
</reference>
<dbReference type="OrthoDB" id="9794086at2"/>
<sequence length="205" mass="23797">MIKAILFDFDGVLTTDSTGSQSICNYICKETGLDTEVFKKEYCKYNDDLLYGKINHENIWETLCKGLNTKIDISILYKSFINTPIDSQMIALIDKLKKQSYKIGMVTDNKKDRIDDIVKYYDWNKTFDAITISADVGSGKDCNEIFEKIVKCFNVTPDECVFIDNQEKNLIIPKSMGMNVIYFDHEKRNYERLIQELKNLSIEEI</sequence>
<dbReference type="AlphaFoldDB" id="A0A1W1XEV1"/>
<dbReference type="SFLD" id="SFLDG01129">
    <property type="entry name" value="C1.5:_HAD__Beta-PGM__Phosphata"/>
    <property type="match status" value="1"/>
</dbReference>
<dbReference type="InterPro" id="IPR023214">
    <property type="entry name" value="HAD_sf"/>
</dbReference>
<dbReference type="NCBIfam" id="TIGR01509">
    <property type="entry name" value="HAD-SF-IA-v3"/>
    <property type="match status" value="1"/>
</dbReference>
<dbReference type="Gene3D" id="3.40.50.1000">
    <property type="entry name" value="HAD superfamily/HAD-like"/>
    <property type="match status" value="1"/>
</dbReference>
<dbReference type="PANTHER" id="PTHR43611">
    <property type="entry name" value="ALPHA-D-GLUCOSE 1-PHOSPHATE PHOSPHATASE"/>
    <property type="match status" value="1"/>
</dbReference>
<dbReference type="STRING" id="1121291.SAMN02745134_01558"/>
<name>A0A1W1XEV1_9CLOT</name>
<proteinExistence type="predicted"/>
<keyword evidence="1" id="KW-0378">Hydrolase</keyword>
<dbReference type="SUPFAM" id="SSF56784">
    <property type="entry name" value="HAD-like"/>
    <property type="match status" value="1"/>
</dbReference>
<dbReference type="EMBL" id="FWXH01000003">
    <property type="protein sequence ID" value="SMC22148.1"/>
    <property type="molecule type" value="Genomic_DNA"/>
</dbReference>
<dbReference type="InterPro" id="IPR006439">
    <property type="entry name" value="HAD-SF_hydro_IA"/>
</dbReference>
<dbReference type="RefSeq" id="WP_084115032.1">
    <property type="nucleotide sequence ID" value="NZ_FWXH01000003.1"/>
</dbReference>
<protein>
    <submittedName>
        <fullName evidence="1">Putative hydrolase of the HAD superfamily</fullName>
    </submittedName>
</protein>
<dbReference type="GO" id="GO:0016787">
    <property type="term" value="F:hydrolase activity"/>
    <property type="evidence" value="ECO:0007669"/>
    <property type="project" value="UniProtKB-KW"/>
</dbReference>